<keyword evidence="8" id="KW-1133">Transmembrane helix</keyword>
<evidence type="ECO:0000259" key="10">
    <source>
        <dbReference type="PROSITE" id="PS50885"/>
    </source>
</evidence>
<evidence type="ECO:0000313" key="11">
    <source>
        <dbReference type="EMBL" id="OEH93820.1"/>
    </source>
</evidence>
<comment type="subcellular location">
    <subcellularLocation>
        <location evidence="1">Cell membrane</location>
    </subcellularLocation>
</comment>
<feature type="coiled-coil region" evidence="7">
    <location>
        <begin position="76"/>
        <end position="133"/>
    </location>
</feature>
<proteinExistence type="inferred from homology"/>
<reference evidence="11 12" key="1">
    <citation type="submission" date="2016-08" db="EMBL/GenBank/DDBJ databases">
        <title>Genome of Bacillus solimangrovi GH2-4.</title>
        <authorList>
            <person name="Lim S."/>
            <person name="Kim B.-C."/>
        </authorList>
    </citation>
    <scope>NUCLEOTIDE SEQUENCE [LARGE SCALE GENOMIC DNA]</scope>
    <source>
        <strain evidence="11 12">GH2-4</strain>
    </source>
</reference>
<evidence type="ECO:0000256" key="4">
    <source>
        <dbReference type="ARBA" id="ARBA00023224"/>
    </source>
</evidence>
<dbReference type="PROSITE" id="PS50885">
    <property type="entry name" value="HAMP"/>
    <property type="match status" value="1"/>
</dbReference>
<dbReference type="GO" id="GO:0007165">
    <property type="term" value="P:signal transduction"/>
    <property type="evidence" value="ECO:0007669"/>
    <property type="project" value="UniProtKB-KW"/>
</dbReference>
<feature type="transmembrane region" description="Helical" evidence="8">
    <location>
        <begin position="180"/>
        <end position="202"/>
    </location>
</feature>
<dbReference type="Gene3D" id="6.10.340.10">
    <property type="match status" value="1"/>
</dbReference>
<keyword evidence="12" id="KW-1185">Reference proteome</keyword>
<evidence type="ECO:0000313" key="12">
    <source>
        <dbReference type="Proteomes" id="UP000095209"/>
    </source>
</evidence>
<dbReference type="Proteomes" id="UP000095209">
    <property type="component" value="Unassembled WGS sequence"/>
</dbReference>
<dbReference type="PANTHER" id="PTHR32089:SF112">
    <property type="entry name" value="LYSOZYME-LIKE PROTEIN-RELATED"/>
    <property type="match status" value="1"/>
</dbReference>
<dbReference type="STRING" id="1305675.BFG57_10880"/>
<evidence type="ECO:0000256" key="3">
    <source>
        <dbReference type="ARBA" id="ARBA00023136"/>
    </source>
</evidence>
<dbReference type="Gene3D" id="1.10.287.950">
    <property type="entry name" value="Methyl-accepting chemotaxis protein"/>
    <property type="match status" value="1"/>
</dbReference>
<dbReference type="PROSITE" id="PS50111">
    <property type="entry name" value="CHEMOTAXIS_TRANSDUC_2"/>
    <property type="match status" value="1"/>
</dbReference>
<keyword evidence="3 8" id="KW-0472">Membrane</keyword>
<name>A0A1E5LIB4_9BACI</name>
<protein>
    <recommendedName>
        <fullName evidence="13">Chemotaxis protein</fullName>
    </recommendedName>
</protein>
<evidence type="ECO:0008006" key="13">
    <source>
        <dbReference type="Google" id="ProtNLM"/>
    </source>
</evidence>
<dbReference type="SMART" id="SM00283">
    <property type="entry name" value="MA"/>
    <property type="match status" value="1"/>
</dbReference>
<evidence type="ECO:0000256" key="5">
    <source>
        <dbReference type="ARBA" id="ARBA00029447"/>
    </source>
</evidence>
<dbReference type="OrthoDB" id="358716at2"/>
<feature type="domain" description="Methyl-accepting transducer" evidence="9">
    <location>
        <begin position="277"/>
        <end position="542"/>
    </location>
</feature>
<feature type="domain" description="HAMP" evidence="10">
    <location>
        <begin position="203"/>
        <end position="258"/>
    </location>
</feature>
<evidence type="ECO:0000259" key="9">
    <source>
        <dbReference type="PROSITE" id="PS50111"/>
    </source>
</evidence>
<dbReference type="CDD" id="cd06225">
    <property type="entry name" value="HAMP"/>
    <property type="match status" value="1"/>
</dbReference>
<dbReference type="RefSeq" id="WP_069716111.1">
    <property type="nucleotide sequence ID" value="NZ_MJEH01000008.1"/>
</dbReference>
<dbReference type="GO" id="GO:0005886">
    <property type="term" value="C:plasma membrane"/>
    <property type="evidence" value="ECO:0007669"/>
    <property type="project" value="UniProtKB-SubCell"/>
</dbReference>
<dbReference type="Pfam" id="PF00015">
    <property type="entry name" value="MCPsignal"/>
    <property type="match status" value="1"/>
</dbReference>
<keyword evidence="7" id="KW-0175">Coiled coil</keyword>
<accession>A0A1E5LIB4</accession>
<gene>
    <name evidence="11" type="ORF">BFG57_10880</name>
</gene>
<comment type="caution">
    <text evidence="11">The sequence shown here is derived from an EMBL/GenBank/DDBJ whole genome shotgun (WGS) entry which is preliminary data.</text>
</comment>
<evidence type="ECO:0000256" key="8">
    <source>
        <dbReference type="SAM" id="Phobius"/>
    </source>
</evidence>
<keyword evidence="8" id="KW-0812">Transmembrane</keyword>
<organism evidence="11 12">
    <name type="scientific">Bacillus solimangrovi</name>
    <dbReference type="NCBI Taxonomy" id="1305675"/>
    <lineage>
        <taxon>Bacteria</taxon>
        <taxon>Bacillati</taxon>
        <taxon>Bacillota</taxon>
        <taxon>Bacilli</taxon>
        <taxon>Bacillales</taxon>
        <taxon>Bacillaceae</taxon>
        <taxon>Bacillus</taxon>
    </lineage>
</organism>
<dbReference type="InterPro" id="IPR004089">
    <property type="entry name" value="MCPsignal_dom"/>
</dbReference>
<keyword evidence="4 6" id="KW-0807">Transducer</keyword>
<dbReference type="InterPro" id="IPR003660">
    <property type="entry name" value="HAMP_dom"/>
</dbReference>
<dbReference type="PANTHER" id="PTHR32089">
    <property type="entry name" value="METHYL-ACCEPTING CHEMOTAXIS PROTEIN MCPB"/>
    <property type="match status" value="1"/>
</dbReference>
<sequence length="576" mass="65551">MKRKQTIKRKLLFIYLSILISMVGINALITYAGKTSIKKYEEMTSSLIMEQNLKNQTEATFNTYSEMMINYTDEAKATYQAELHKLNNLLQEIGNKIEFEESIITYKGVVNTVERLQNEFQQGEQKLEQNRLTIEAKQHLNKAREIVEFIDENTNELISKELNYTEQMQKEIKQKFEFQFYLQLILFGLIIIGSTWLIIRFANHTKKRLKMIERAAKQLENGNLQHTSIENLIKGSDEIAGLAISFETMKKSITEMIMQMKTSGNEIQHASQHLSHMMDRSSEVNDTIVNSVYLVSETANEQCNLVDSSVENIDSSLQTIQKISQYSQEMMHGANILNEETINGQRIVHAMISSSMEVNDFLTHFKELILDLNKRSNEITQIIELITTVSRQTNLLSLNAAIEAERSGAAGRGFAVVAKEIRKLAEQTNEASNKIGTIISGIQTDVDEVNTRVTGEMSHIVEERNELDTSTQEAFVTMSTHSNQLKEKIHQVNERILSLEKELTSLNGGMQQLSEMSTALAVDSQQSSAATEEHAHSIGEVNKEVMRLKQLGIDNEELIQHFDVLDEDNKEEEGKI</sequence>
<keyword evidence="2" id="KW-1003">Cell membrane</keyword>
<dbReference type="SUPFAM" id="SSF58104">
    <property type="entry name" value="Methyl-accepting chemotaxis protein (MCP) signaling domain"/>
    <property type="match status" value="1"/>
</dbReference>
<evidence type="ECO:0000256" key="1">
    <source>
        <dbReference type="ARBA" id="ARBA00004236"/>
    </source>
</evidence>
<dbReference type="Pfam" id="PF00672">
    <property type="entry name" value="HAMP"/>
    <property type="match status" value="1"/>
</dbReference>
<feature type="transmembrane region" description="Helical" evidence="8">
    <location>
        <begin position="12"/>
        <end position="33"/>
    </location>
</feature>
<dbReference type="EMBL" id="MJEH01000008">
    <property type="protein sequence ID" value="OEH93820.1"/>
    <property type="molecule type" value="Genomic_DNA"/>
</dbReference>
<evidence type="ECO:0000256" key="6">
    <source>
        <dbReference type="PROSITE-ProRule" id="PRU00284"/>
    </source>
</evidence>
<evidence type="ECO:0000256" key="2">
    <source>
        <dbReference type="ARBA" id="ARBA00022475"/>
    </source>
</evidence>
<comment type="similarity">
    <text evidence="5">Belongs to the methyl-accepting chemotaxis (MCP) protein family.</text>
</comment>
<evidence type="ECO:0000256" key="7">
    <source>
        <dbReference type="SAM" id="Coils"/>
    </source>
</evidence>
<dbReference type="AlphaFoldDB" id="A0A1E5LIB4"/>